<evidence type="ECO:0000313" key="1">
    <source>
        <dbReference type="EMBL" id="KAF7425777.1"/>
    </source>
</evidence>
<reference evidence="1" key="1">
    <citation type="journal article" date="2020" name="G3 (Bethesda)">
        <title>High-Quality Assemblies for Three Invasive Social Wasps from the &lt;i&gt;Vespula&lt;/i&gt; Genus.</title>
        <authorList>
            <person name="Harrop T.W.R."/>
            <person name="Guhlin J."/>
            <person name="McLaughlin G.M."/>
            <person name="Permina E."/>
            <person name="Stockwell P."/>
            <person name="Gilligan J."/>
            <person name="Le Lec M.F."/>
            <person name="Gruber M.A.M."/>
            <person name="Quinn O."/>
            <person name="Lovegrove M."/>
            <person name="Duncan E.J."/>
            <person name="Remnant E.J."/>
            <person name="Van Eeckhoven J."/>
            <person name="Graham B."/>
            <person name="Knapp R.A."/>
            <person name="Langford K.W."/>
            <person name="Kronenberg Z."/>
            <person name="Press M.O."/>
            <person name="Eacker S.M."/>
            <person name="Wilson-Rankin E.E."/>
            <person name="Purcell J."/>
            <person name="Lester P.J."/>
            <person name="Dearden P.K."/>
        </authorList>
    </citation>
    <scope>NUCLEOTIDE SEQUENCE</scope>
    <source>
        <strain evidence="1">Volc-1</strain>
    </source>
</reference>
<dbReference type="AlphaFoldDB" id="A0A834P2N0"/>
<dbReference type="EMBL" id="JACSDY010000006">
    <property type="protein sequence ID" value="KAF7425777.1"/>
    <property type="molecule type" value="Genomic_DNA"/>
</dbReference>
<proteinExistence type="predicted"/>
<gene>
    <name evidence="1" type="ORF">H0235_008215</name>
</gene>
<dbReference type="Proteomes" id="UP000600918">
    <property type="component" value="Unassembled WGS sequence"/>
</dbReference>
<evidence type="ECO:0000313" key="2">
    <source>
        <dbReference type="Proteomes" id="UP000600918"/>
    </source>
</evidence>
<protein>
    <submittedName>
        <fullName evidence="1">Uncharacterized protein</fullName>
    </submittedName>
</protein>
<sequence>MNGKGVPLVLIETKLPPVNYHKPFERNSELGLSPLASSEICDPAFYVRSEEEDFRWGIGRDPGSTRALLEKTFYLFLTERDLSFLLSNGDI</sequence>
<accession>A0A834P2N0</accession>
<keyword evidence="2" id="KW-1185">Reference proteome</keyword>
<comment type="caution">
    <text evidence="1">The sequence shown here is derived from an EMBL/GenBank/DDBJ whole genome shotgun (WGS) entry which is preliminary data.</text>
</comment>
<name>A0A834P2N0_VESPE</name>
<organism evidence="1 2">
    <name type="scientific">Vespula pensylvanica</name>
    <name type="common">Western yellow jacket</name>
    <name type="synonym">Wasp</name>
    <dbReference type="NCBI Taxonomy" id="30213"/>
    <lineage>
        <taxon>Eukaryota</taxon>
        <taxon>Metazoa</taxon>
        <taxon>Ecdysozoa</taxon>
        <taxon>Arthropoda</taxon>
        <taxon>Hexapoda</taxon>
        <taxon>Insecta</taxon>
        <taxon>Pterygota</taxon>
        <taxon>Neoptera</taxon>
        <taxon>Endopterygota</taxon>
        <taxon>Hymenoptera</taxon>
        <taxon>Apocrita</taxon>
        <taxon>Aculeata</taxon>
        <taxon>Vespoidea</taxon>
        <taxon>Vespidae</taxon>
        <taxon>Vespinae</taxon>
        <taxon>Vespula</taxon>
    </lineage>
</organism>